<dbReference type="PROSITE" id="PS50862">
    <property type="entry name" value="AA_TRNA_LIGASE_II"/>
    <property type="match status" value="1"/>
</dbReference>
<evidence type="ECO:0000256" key="9">
    <source>
        <dbReference type="ARBA" id="ARBA00023128"/>
    </source>
</evidence>
<keyword evidence="9" id="KW-0496">Mitochondrion</keyword>
<dbReference type="InterPro" id="IPR002319">
    <property type="entry name" value="Phenylalanyl-tRNA_Synthase"/>
</dbReference>
<evidence type="ECO:0000256" key="8">
    <source>
        <dbReference type="ARBA" id="ARBA00022946"/>
    </source>
</evidence>
<evidence type="ECO:0000259" key="15">
    <source>
        <dbReference type="PROSITE" id="PS50862"/>
    </source>
</evidence>
<dbReference type="Proteomes" id="UP000807716">
    <property type="component" value="Unassembled WGS sequence"/>
</dbReference>
<dbReference type="PANTHER" id="PTHR11538:SF41">
    <property type="entry name" value="PHENYLALANINE--TRNA LIGASE, MITOCHONDRIAL"/>
    <property type="match status" value="1"/>
</dbReference>
<evidence type="ECO:0000256" key="4">
    <source>
        <dbReference type="ARBA" id="ARBA00022598"/>
    </source>
</evidence>
<evidence type="ECO:0000256" key="13">
    <source>
        <dbReference type="ARBA" id="ARBA00057761"/>
    </source>
</evidence>
<dbReference type="EC" id="6.1.1.20" evidence="3"/>
<evidence type="ECO:0000256" key="2">
    <source>
        <dbReference type="ARBA" id="ARBA00008226"/>
    </source>
</evidence>
<organism evidence="17 18">
    <name type="scientific">Actinomortierella ambigua</name>
    <dbReference type="NCBI Taxonomy" id="1343610"/>
    <lineage>
        <taxon>Eukaryota</taxon>
        <taxon>Fungi</taxon>
        <taxon>Fungi incertae sedis</taxon>
        <taxon>Mucoromycota</taxon>
        <taxon>Mortierellomycotina</taxon>
        <taxon>Mortierellomycetes</taxon>
        <taxon>Mortierellales</taxon>
        <taxon>Mortierellaceae</taxon>
        <taxon>Actinomortierella</taxon>
    </lineage>
</organism>
<dbReference type="AlphaFoldDB" id="A0A9P6UAG6"/>
<dbReference type="Gene3D" id="3.30.930.10">
    <property type="entry name" value="Bira Bifunctional Protein, Domain 2"/>
    <property type="match status" value="1"/>
</dbReference>
<dbReference type="GO" id="GO:0005759">
    <property type="term" value="C:mitochondrial matrix"/>
    <property type="evidence" value="ECO:0007669"/>
    <property type="project" value="UniProtKB-SubCell"/>
</dbReference>
<dbReference type="CDD" id="cd00496">
    <property type="entry name" value="PheRS_alpha_core"/>
    <property type="match status" value="1"/>
</dbReference>
<dbReference type="NCBIfam" id="TIGR00469">
    <property type="entry name" value="pheS_mito"/>
    <property type="match status" value="1"/>
</dbReference>
<dbReference type="PANTHER" id="PTHR11538">
    <property type="entry name" value="PHENYLALANYL-TRNA SYNTHETASE"/>
    <property type="match status" value="1"/>
</dbReference>
<evidence type="ECO:0000256" key="14">
    <source>
        <dbReference type="ARBA" id="ARBA00073229"/>
    </source>
</evidence>
<dbReference type="FunFam" id="3.30.930.10:FF:000053">
    <property type="entry name" value="Phenylalanyl-tRNA synthetase mitochondrial"/>
    <property type="match status" value="1"/>
</dbReference>
<dbReference type="GO" id="GO:0005524">
    <property type="term" value="F:ATP binding"/>
    <property type="evidence" value="ECO:0007669"/>
    <property type="project" value="UniProtKB-KW"/>
</dbReference>
<comment type="subcellular location">
    <subcellularLocation>
        <location evidence="1">Mitochondrion matrix</location>
    </subcellularLocation>
</comment>
<keyword evidence="4" id="KW-0436">Ligase</keyword>
<evidence type="ECO:0000256" key="7">
    <source>
        <dbReference type="ARBA" id="ARBA00022917"/>
    </source>
</evidence>
<feature type="domain" description="FDX-ACB" evidence="16">
    <location>
        <begin position="409"/>
        <end position="500"/>
    </location>
</feature>
<reference evidence="17" key="1">
    <citation type="journal article" date="2020" name="Fungal Divers.">
        <title>Resolving the Mortierellaceae phylogeny through synthesis of multi-gene phylogenetics and phylogenomics.</title>
        <authorList>
            <person name="Vandepol N."/>
            <person name="Liber J."/>
            <person name="Desiro A."/>
            <person name="Na H."/>
            <person name="Kennedy M."/>
            <person name="Barry K."/>
            <person name="Grigoriev I.V."/>
            <person name="Miller A.N."/>
            <person name="O'Donnell K."/>
            <person name="Stajich J.E."/>
            <person name="Bonito G."/>
        </authorList>
    </citation>
    <scope>NUCLEOTIDE SEQUENCE</scope>
    <source>
        <strain evidence="17">BC1065</strain>
    </source>
</reference>
<dbReference type="GO" id="GO:0006432">
    <property type="term" value="P:phenylalanyl-tRNA aminoacylation"/>
    <property type="evidence" value="ECO:0007669"/>
    <property type="project" value="InterPro"/>
</dbReference>
<dbReference type="InterPro" id="IPR004530">
    <property type="entry name" value="Phe-tRNA-synth_IIc_mito"/>
</dbReference>
<gene>
    <name evidence="17" type="ORF">DFQ27_009898</name>
</gene>
<dbReference type="Gene3D" id="3.30.70.380">
    <property type="entry name" value="Ferrodoxin-fold anticodon-binding domain"/>
    <property type="match status" value="1"/>
</dbReference>
<keyword evidence="18" id="KW-1185">Reference proteome</keyword>
<dbReference type="SUPFAM" id="SSF55681">
    <property type="entry name" value="Class II aaRS and biotin synthetases"/>
    <property type="match status" value="1"/>
</dbReference>
<evidence type="ECO:0000256" key="1">
    <source>
        <dbReference type="ARBA" id="ARBA00004305"/>
    </source>
</evidence>
<accession>A0A9P6UAG6</accession>
<dbReference type="InterPro" id="IPR045864">
    <property type="entry name" value="aa-tRNA-synth_II/BPL/LPL"/>
</dbReference>
<dbReference type="GO" id="GO:0004826">
    <property type="term" value="F:phenylalanine-tRNA ligase activity"/>
    <property type="evidence" value="ECO:0007669"/>
    <property type="project" value="UniProtKB-EC"/>
</dbReference>
<feature type="domain" description="Aminoacyl-transfer RNA synthetases class-II family profile" evidence="15">
    <location>
        <begin position="122"/>
        <end position="399"/>
    </location>
</feature>
<dbReference type="FunFam" id="3.30.70.380:FF:000002">
    <property type="entry name" value="phenylalanine--tRNA ligase, mitochondrial"/>
    <property type="match status" value="1"/>
</dbReference>
<dbReference type="EMBL" id="JAAAJB010000097">
    <property type="protein sequence ID" value="KAG0266271.1"/>
    <property type="molecule type" value="Genomic_DNA"/>
</dbReference>
<proteinExistence type="inferred from homology"/>
<evidence type="ECO:0000256" key="12">
    <source>
        <dbReference type="ARBA" id="ARBA00049255"/>
    </source>
</evidence>
<keyword evidence="10" id="KW-0030">Aminoacyl-tRNA synthetase</keyword>
<evidence type="ECO:0000256" key="6">
    <source>
        <dbReference type="ARBA" id="ARBA00022840"/>
    </source>
</evidence>
<comment type="caution">
    <text evidence="17">The sequence shown here is derived from an EMBL/GenBank/DDBJ whole genome shotgun (WGS) entry which is preliminary data.</text>
</comment>
<evidence type="ECO:0000313" key="17">
    <source>
        <dbReference type="EMBL" id="KAG0266271.1"/>
    </source>
</evidence>
<keyword evidence="6" id="KW-0067">ATP-binding</keyword>
<evidence type="ECO:0000256" key="5">
    <source>
        <dbReference type="ARBA" id="ARBA00022741"/>
    </source>
</evidence>
<keyword evidence="8" id="KW-0809">Transit peptide</keyword>
<comment type="similarity">
    <text evidence="2">Belongs to the class-II aminoacyl-tRNA synthetase family.</text>
</comment>
<dbReference type="GO" id="GO:0000049">
    <property type="term" value="F:tRNA binding"/>
    <property type="evidence" value="ECO:0007669"/>
    <property type="project" value="InterPro"/>
</dbReference>
<dbReference type="OrthoDB" id="4457at2759"/>
<dbReference type="Pfam" id="PF03147">
    <property type="entry name" value="FDX-ACB"/>
    <property type="match status" value="1"/>
</dbReference>
<dbReference type="SUPFAM" id="SSF54991">
    <property type="entry name" value="Anticodon-binding domain of PheRS"/>
    <property type="match status" value="1"/>
</dbReference>
<keyword evidence="5" id="KW-0547">Nucleotide-binding</keyword>
<evidence type="ECO:0000256" key="3">
    <source>
        <dbReference type="ARBA" id="ARBA00012814"/>
    </source>
</evidence>
<sequence>MASRVLRSSTALTGRTGLSTTSPLFSQRIARPVAGYLKAMSAPRRGMLATTISSFHSTAQRLNAPVPESASLMKTPPKVTDESITIGGQTYAADAFTNVTPTILEKTTRQLHLLPTHPIAIIKDRISSSFPGFKHYDQFSPVVTTKQNFDDLCFADDHPGRSVTDTYYVNNKIMLRTHTSAHQSQTLAEADRLLITADVYRRDEIDASHYPVFHQMEGAELFDVNTVVQDVRKILETSGSKMSSTGAATAATGAVAAATTSGNAIHTTDTTVISAENPKQDCHSEEVMLATADHLKHSLNQMIRNLFSDEKELQVRWIDAYFPFTSPSWEMEIFYQGEWLEVLGCGVIRQDILNNAGKSDKVGWAFGLGLERLAMVLFGIPDIRLFWSTDARFLKQFQPGQIQKFKSFSKYPPCIKDISFWTVPGFHENNFCEIVRDVAGDIVEDVRLIDEFTHPKTKKRSVCYRINYRSMDRNVTNAEINEIQERLRATVVDKLKVELR</sequence>
<evidence type="ECO:0000256" key="11">
    <source>
        <dbReference type="ARBA" id="ARBA00031194"/>
    </source>
</evidence>
<comment type="catalytic activity">
    <reaction evidence="12">
        <text>tRNA(Phe) + L-phenylalanine + ATP = L-phenylalanyl-tRNA(Phe) + AMP + diphosphate + H(+)</text>
        <dbReference type="Rhea" id="RHEA:19413"/>
        <dbReference type="Rhea" id="RHEA-COMP:9668"/>
        <dbReference type="Rhea" id="RHEA-COMP:9699"/>
        <dbReference type="ChEBI" id="CHEBI:15378"/>
        <dbReference type="ChEBI" id="CHEBI:30616"/>
        <dbReference type="ChEBI" id="CHEBI:33019"/>
        <dbReference type="ChEBI" id="CHEBI:58095"/>
        <dbReference type="ChEBI" id="CHEBI:78442"/>
        <dbReference type="ChEBI" id="CHEBI:78531"/>
        <dbReference type="ChEBI" id="CHEBI:456215"/>
        <dbReference type="EC" id="6.1.1.20"/>
    </reaction>
</comment>
<comment type="function">
    <text evidence="13">Is responsible for the charging of tRNA(Phe) with phenylalanine in mitochondrial translation.</text>
</comment>
<evidence type="ECO:0000313" key="18">
    <source>
        <dbReference type="Proteomes" id="UP000807716"/>
    </source>
</evidence>
<evidence type="ECO:0000256" key="10">
    <source>
        <dbReference type="ARBA" id="ARBA00023146"/>
    </source>
</evidence>
<dbReference type="SMART" id="SM00896">
    <property type="entry name" value="FDX-ACB"/>
    <property type="match status" value="1"/>
</dbReference>
<dbReference type="InterPro" id="IPR036690">
    <property type="entry name" value="Fdx_antiC-bd_sf"/>
</dbReference>
<dbReference type="InterPro" id="IPR006195">
    <property type="entry name" value="aa-tRNA-synth_II"/>
</dbReference>
<protein>
    <recommendedName>
        <fullName evidence="14">Phenylalanine--tRNA ligase, mitochondrial</fullName>
        <ecNumber evidence="3">6.1.1.20</ecNumber>
    </recommendedName>
    <alternativeName>
        <fullName evidence="11">Phenylalanyl-tRNA synthetase</fullName>
    </alternativeName>
</protein>
<evidence type="ECO:0000259" key="16">
    <source>
        <dbReference type="PROSITE" id="PS51447"/>
    </source>
</evidence>
<dbReference type="InterPro" id="IPR005121">
    <property type="entry name" value="Fdx_antiC-bd"/>
</dbReference>
<dbReference type="PROSITE" id="PS51447">
    <property type="entry name" value="FDX_ACB"/>
    <property type="match status" value="1"/>
</dbReference>
<name>A0A9P6UAG6_9FUNG</name>
<keyword evidence="7" id="KW-0648">Protein biosynthesis</keyword>
<dbReference type="Pfam" id="PF01409">
    <property type="entry name" value="tRNA-synt_2d"/>
    <property type="match status" value="2"/>
</dbReference>